<dbReference type="Pfam" id="PF00668">
    <property type="entry name" value="Condensation"/>
    <property type="match status" value="2"/>
</dbReference>
<evidence type="ECO:0000259" key="4">
    <source>
        <dbReference type="PROSITE" id="PS50075"/>
    </source>
</evidence>
<dbReference type="Pfam" id="PF00550">
    <property type="entry name" value="PP-binding"/>
    <property type="match status" value="2"/>
</dbReference>
<evidence type="ECO:0000313" key="5">
    <source>
        <dbReference type="EMBL" id="MBE1495306.1"/>
    </source>
</evidence>
<reference evidence="5 6" key="1">
    <citation type="submission" date="2020-10" db="EMBL/GenBank/DDBJ databases">
        <title>Sequencing the genomes of 1000 actinobacteria strains.</title>
        <authorList>
            <person name="Klenk H.-P."/>
        </authorList>
    </citation>
    <scope>NUCLEOTIDE SEQUENCE [LARGE SCALE GENOMIC DNA]</scope>
    <source>
        <strain evidence="5 6">DSM 44653</strain>
    </source>
</reference>
<dbReference type="Gene3D" id="3.30.559.30">
    <property type="entry name" value="Nonribosomal peptide synthetase, condensation domain"/>
    <property type="match status" value="2"/>
</dbReference>
<dbReference type="InterPro" id="IPR020845">
    <property type="entry name" value="AMP-binding_CS"/>
</dbReference>
<dbReference type="Gene3D" id="1.10.1200.10">
    <property type="entry name" value="ACP-like"/>
    <property type="match status" value="2"/>
</dbReference>
<comment type="caution">
    <text evidence="5">The sequence shown here is derived from an EMBL/GenBank/DDBJ whole genome shotgun (WGS) entry which is preliminary data.</text>
</comment>
<dbReference type="SUPFAM" id="SSF52777">
    <property type="entry name" value="CoA-dependent acyltransferases"/>
    <property type="match status" value="4"/>
</dbReference>
<dbReference type="InterPro" id="IPR020806">
    <property type="entry name" value="PKS_PP-bd"/>
</dbReference>
<comment type="cofactor">
    <cofactor evidence="1">
        <name>pantetheine 4'-phosphate</name>
        <dbReference type="ChEBI" id="CHEBI:47942"/>
    </cofactor>
</comment>
<dbReference type="PANTHER" id="PTHR45527:SF14">
    <property type="entry name" value="PLIPASTATIN SYNTHASE SUBUNIT B"/>
    <property type="match status" value="1"/>
</dbReference>
<dbReference type="EMBL" id="JADBEG010000001">
    <property type="protein sequence ID" value="MBE1495306.1"/>
    <property type="molecule type" value="Genomic_DNA"/>
</dbReference>
<dbReference type="Gene3D" id="3.30.300.30">
    <property type="match status" value="2"/>
</dbReference>
<evidence type="ECO:0000313" key="6">
    <source>
        <dbReference type="Proteomes" id="UP000631670"/>
    </source>
</evidence>
<feature type="domain" description="Carrier" evidence="4">
    <location>
        <begin position="946"/>
        <end position="1020"/>
    </location>
</feature>
<dbReference type="InterPro" id="IPR029058">
    <property type="entry name" value="AB_hydrolase_fold"/>
</dbReference>
<dbReference type="Gene3D" id="3.40.50.1820">
    <property type="entry name" value="alpha/beta hydrolase"/>
    <property type="match status" value="1"/>
</dbReference>
<name>A0ABR9HWJ5_9PSEU</name>
<evidence type="ECO:0000256" key="3">
    <source>
        <dbReference type="ARBA" id="ARBA00022553"/>
    </source>
</evidence>
<dbReference type="InterPro" id="IPR010071">
    <property type="entry name" value="AA_adenyl_dom"/>
</dbReference>
<dbReference type="RefSeq" id="WP_192782259.1">
    <property type="nucleotide sequence ID" value="NZ_JADBEG010000001.1"/>
</dbReference>
<evidence type="ECO:0000256" key="2">
    <source>
        <dbReference type="ARBA" id="ARBA00022450"/>
    </source>
</evidence>
<dbReference type="PANTHER" id="PTHR45527">
    <property type="entry name" value="NONRIBOSOMAL PEPTIDE SYNTHETASE"/>
    <property type="match status" value="1"/>
</dbReference>
<organism evidence="5 6">
    <name type="scientific">Amycolatopsis lexingtonensis</name>
    <dbReference type="NCBI Taxonomy" id="218822"/>
    <lineage>
        <taxon>Bacteria</taxon>
        <taxon>Bacillati</taxon>
        <taxon>Actinomycetota</taxon>
        <taxon>Actinomycetes</taxon>
        <taxon>Pseudonocardiales</taxon>
        <taxon>Pseudonocardiaceae</taxon>
        <taxon>Amycolatopsis</taxon>
    </lineage>
</organism>
<dbReference type="Pfam" id="PF00501">
    <property type="entry name" value="AMP-binding"/>
    <property type="match status" value="2"/>
</dbReference>
<dbReference type="Pfam" id="PF13193">
    <property type="entry name" value="AMP-binding_C"/>
    <property type="match status" value="1"/>
</dbReference>
<dbReference type="InterPro" id="IPR045851">
    <property type="entry name" value="AMP-bd_C_sf"/>
</dbReference>
<evidence type="ECO:0000256" key="1">
    <source>
        <dbReference type="ARBA" id="ARBA00001957"/>
    </source>
</evidence>
<dbReference type="Gene3D" id="2.30.38.10">
    <property type="entry name" value="Luciferase, Domain 3"/>
    <property type="match status" value="1"/>
</dbReference>
<dbReference type="InterPro" id="IPR006162">
    <property type="entry name" value="Ppantetheine_attach_site"/>
</dbReference>
<dbReference type="NCBIfam" id="TIGR01733">
    <property type="entry name" value="AA-adenyl-dom"/>
    <property type="match status" value="2"/>
</dbReference>
<dbReference type="SUPFAM" id="SSF47336">
    <property type="entry name" value="ACP-like"/>
    <property type="match status" value="2"/>
</dbReference>
<dbReference type="InterPro" id="IPR020802">
    <property type="entry name" value="TesA-like"/>
</dbReference>
<keyword evidence="3" id="KW-0597">Phosphoprotein</keyword>
<dbReference type="InterPro" id="IPR001242">
    <property type="entry name" value="Condensation_dom"/>
</dbReference>
<dbReference type="InterPro" id="IPR001031">
    <property type="entry name" value="Thioesterase"/>
</dbReference>
<keyword evidence="2" id="KW-0596">Phosphopantetheine</keyword>
<dbReference type="InterPro" id="IPR025110">
    <property type="entry name" value="AMP-bd_C"/>
</dbReference>
<dbReference type="InterPro" id="IPR009081">
    <property type="entry name" value="PP-bd_ACP"/>
</dbReference>
<dbReference type="Gene3D" id="3.40.50.980">
    <property type="match status" value="2"/>
</dbReference>
<protein>
    <submittedName>
        <fullName evidence="5">Amino acid adenylation domain-containing protein</fullName>
    </submittedName>
</protein>
<feature type="domain" description="Carrier" evidence="4">
    <location>
        <begin position="1977"/>
        <end position="2052"/>
    </location>
</feature>
<dbReference type="Gene3D" id="3.40.50.12780">
    <property type="entry name" value="N-terminal domain of ligase-like"/>
    <property type="match status" value="1"/>
</dbReference>
<dbReference type="InterPro" id="IPR000873">
    <property type="entry name" value="AMP-dep_synth/lig_dom"/>
</dbReference>
<dbReference type="SMART" id="SM00823">
    <property type="entry name" value="PKS_PP"/>
    <property type="match status" value="2"/>
</dbReference>
<dbReference type="InterPro" id="IPR036736">
    <property type="entry name" value="ACP-like_sf"/>
</dbReference>
<dbReference type="Pfam" id="PF00975">
    <property type="entry name" value="Thioesterase"/>
    <property type="match status" value="1"/>
</dbReference>
<dbReference type="PROSITE" id="PS00012">
    <property type="entry name" value="PHOSPHOPANTETHEINE"/>
    <property type="match status" value="1"/>
</dbReference>
<accession>A0ABR9HWJ5</accession>
<gene>
    <name evidence="5" type="ORF">H4696_002406</name>
</gene>
<dbReference type="Proteomes" id="UP000631670">
    <property type="component" value="Unassembled WGS sequence"/>
</dbReference>
<dbReference type="InterPro" id="IPR023213">
    <property type="entry name" value="CAT-like_dom_sf"/>
</dbReference>
<dbReference type="SUPFAM" id="SSF56801">
    <property type="entry name" value="Acetyl-CoA synthetase-like"/>
    <property type="match status" value="2"/>
</dbReference>
<dbReference type="Gene3D" id="3.30.559.10">
    <property type="entry name" value="Chloramphenicol acetyltransferase-like domain"/>
    <property type="match status" value="2"/>
</dbReference>
<keyword evidence="6" id="KW-1185">Reference proteome</keyword>
<dbReference type="PROSITE" id="PS50075">
    <property type="entry name" value="CARRIER"/>
    <property type="match status" value="2"/>
</dbReference>
<dbReference type="InterPro" id="IPR042099">
    <property type="entry name" value="ANL_N_sf"/>
</dbReference>
<dbReference type="PROSITE" id="PS00455">
    <property type="entry name" value="AMP_BINDING"/>
    <property type="match status" value="2"/>
</dbReference>
<dbReference type="SMART" id="SM00824">
    <property type="entry name" value="PKS_TE"/>
    <property type="match status" value="1"/>
</dbReference>
<dbReference type="CDD" id="cd05930">
    <property type="entry name" value="A_NRPS"/>
    <property type="match status" value="1"/>
</dbReference>
<sequence>MRDHRRANPGENVHGLSPYQTGIWAAVALDNDSAQYNLLLRVRFEGELDLPLLAKVFARVLARHDTFRTVFFDVDGVPYQDFRAADRPEVRVADLSGVADPVAAMREEQHRPFPPGGQMVRATLFVEAPGVAHAQLVAHHLVADGRSFTVVANQLVEDYDDALKGLTRIRRAPVPFRRSLSPAAAYRESAAFRDDLAFHRAALDGAAPVLFAKSGTAPGSARHSFRLPGDWVARVRAAGLPIFPYLAAITGVFLSRVHRSAEGVIGVPLLNRDDEFLDTVGSFTNTVPLRVAVPGGSTVRALVADVEAATRGVRRHGRTPLEDILRELPGRPRQLYDVTLSYVRLPGLRTNLVHRTVMETVCHEQDALAIVVTAVEDEDDVEVSLDCARDVFGDELPAERVAALFGCLLENGIDGADRPVADLPMLPGAERALLEAYGRGAEVPFRDEATLSGLFEEQAARRPDQVAVTGPGFRLTYAELDAAANQVGRKLIAAGVGPGDRVVVALERGPDLLPALFGVLKAGAAYVPVDPTHPAERVRFLVEDSRPAAVLVSGETALPPLGGTPVWRVGDLREGDSSPVGARATATDIAYVIYTSGSSGRPKGVLVRHRSVVNRLAWMQRRYPLGEHDVLLQKTPTSFDVSVWELFWWALEGAAVALLPPGGEKDPRTIRAAVAEHGVTVVHFVPSMLGSFLEAGERDAGPLRRVFCSGEALPTASVERFNHLFRVDGGGPELVNLYGPTEATVDVTYYDCPADAAIARVPIGRPIDNTSLHVVGAHGELLPLGVAGELCIGGVGVAAGYLGRPELTAERFVPDPFGGEGRLYRTGDLARWLLGGDLEYLGRLDDQVKIRGNRVEPGEVAGVLLSAPGVTGAVVVDRTTAGRGTHLVGYYVGDGTGLREHLARELPEFMIPAFLVPLERIPLTPNGKADRRALPEPAVGSTGEARPFTAREAVLAGIWGEVLGRTPESPDEDYYALGGDSLLMLRIRALAEKRGLRFALADLVRHPTIAGLAEHVESSGADEAAPPRLGLVSAVDRVRLGDVEDAYPLTRLQQGLLYHSREAGSTVYKDVFRYRLRVPWDEPEFRKAVARLARRHPALRTSFHPGEYAEPVQIVHHAVPGALEVVDLRDVDRQAAEAEVLAHIERRRHHDYDFGSPPLYLFRAHVRDDGLDLVLSFHHALLDGGSVATLVSELLRGYAHGLGLRAEPVPDLPLPSAAAYLREERHALASAESADFWLGTLDGSEASSIGGFGPHEPRGDRATSHRTDLAPELGTWVREFARERALSVKSVLVAAHCLTLGLFSGNPDVTTGVVTHGRTHDGVAGLFLNTLPLRVSAGGRSWSGVVREAFLAEQAAYAHRRYPLSAIQDRLGRPPAVTAFNYVHFRQLGEAVRIPGVDLLAFDTYEQTSFELLVNVVTDPADDHLWLRVDGNGTTITAAQLRLYGEHYVRVLRELLDRPDDPAGVGFLTAPPPEVVPVAHHADVVARFDRCAADHPAALALTGERQWTYGRLAAAAGAVAANLRRRGVRPGAIVGVAAGRDPETIAVLLGVLKAGAAVLPLDTGYPPRRLAHLVEHADPDLVVGSHPALPARRTVAAEDLLRPAGEPPSGAVTPETTAYVLFTSGSTGLPKGVAMPHRALANLVAWQHRTASGRAAVTLQYAPLSFDVSFQEIFATLCFGGTLCLVLDRGDPAAVLRLMRAHRVERVFLPYVALQQLASAAVASGSYPGDLRVVISSGEQLRITDEIRRLCAAVPGVLLENQYGPTETHVVTHHALTGPPERFPDLPPIGTPIDGAALHVLDADLRLLPPGVTGELYAAGTCLAHGYLGRDDLTAERFRDTGSGRLYRTGDLGYALPDGSIVCTGRSDDQAKVRGFRVEPAEAELALGELGRGLGEVAVVVRPRQPGGDNELVAFLTGAPADAGGLRAALRETLPEHLVPTHFQWLPDLPRTPSGKRDDAALRALPLEVGGTHDTTPPRDERERVLAELVADLLGLPAIGVHANVFDLGMTSLVAMRVVVTLEQRFGTELAPSALLGAPTVAALARRLGEAKQVFSALVPLRPRGTRRPLFIVHPMGGNVLCYVPLVKHLPDDLPVYALQAAGAEPGSTPLSTVEDLVGSYLAEIRTVQPRGPYTIAGWSFGGFVAFELARRLGAAGEAVDRPILLDTVAVNPLLRESYTDEALLGWFFWELLWIERGGASPLEGLPEHVVSVDDRFEHIARRAAELGVLPAGSSPAVIRRLFRLYRANWEATLAYRPPETGQDIVLVRAEEPLPKVLEAMHGAAGSLHHLPDNGWGALTGGTVEIVTTPGDHLTIMEEPRVARLARVVSELIHGQEAQSHAS</sequence>
<dbReference type="SUPFAM" id="SSF53474">
    <property type="entry name" value="alpha/beta-Hydrolases"/>
    <property type="match status" value="1"/>
</dbReference>
<proteinExistence type="predicted"/>